<keyword evidence="7" id="KW-0732">Signal</keyword>
<comment type="caution">
    <text evidence="8">The sequence shown here is derived from an EMBL/GenBank/DDBJ whole genome shotgun (WGS) entry which is preliminary data.</text>
</comment>
<dbReference type="AlphaFoldDB" id="A0A9D4GWS6"/>
<feature type="transmembrane region" description="Helical" evidence="6">
    <location>
        <begin position="33"/>
        <end position="52"/>
    </location>
</feature>
<evidence type="ECO:0000256" key="1">
    <source>
        <dbReference type="ARBA" id="ARBA00004141"/>
    </source>
</evidence>
<dbReference type="EMBL" id="JAIWYP010000005">
    <property type="protein sequence ID" value="KAH3821342.1"/>
    <property type="molecule type" value="Genomic_DNA"/>
</dbReference>
<name>A0A9D4GWS6_DREPO</name>
<organism evidence="8 9">
    <name type="scientific">Dreissena polymorpha</name>
    <name type="common">Zebra mussel</name>
    <name type="synonym">Mytilus polymorpha</name>
    <dbReference type="NCBI Taxonomy" id="45954"/>
    <lineage>
        <taxon>Eukaryota</taxon>
        <taxon>Metazoa</taxon>
        <taxon>Spiralia</taxon>
        <taxon>Lophotrochozoa</taxon>
        <taxon>Mollusca</taxon>
        <taxon>Bivalvia</taxon>
        <taxon>Autobranchia</taxon>
        <taxon>Heteroconchia</taxon>
        <taxon>Euheterodonta</taxon>
        <taxon>Imparidentia</taxon>
        <taxon>Neoheterodontei</taxon>
        <taxon>Myida</taxon>
        <taxon>Dreissenoidea</taxon>
        <taxon>Dreissenidae</taxon>
        <taxon>Dreissena</taxon>
    </lineage>
</organism>
<protein>
    <submittedName>
        <fullName evidence="8">Uncharacterized protein</fullName>
    </submittedName>
</protein>
<keyword evidence="4 6" id="KW-1133">Transmembrane helix</keyword>
<evidence type="ECO:0000313" key="9">
    <source>
        <dbReference type="Proteomes" id="UP000828390"/>
    </source>
</evidence>
<gene>
    <name evidence="8" type="ORF">DPMN_123105</name>
</gene>
<evidence type="ECO:0000256" key="5">
    <source>
        <dbReference type="ARBA" id="ARBA00023136"/>
    </source>
</evidence>
<evidence type="ECO:0000256" key="2">
    <source>
        <dbReference type="ARBA" id="ARBA00007262"/>
    </source>
</evidence>
<keyword evidence="5 6" id="KW-0472">Membrane</keyword>
<feature type="transmembrane region" description="Helical" evidence="6">
    <location>
        <begin position="89"/>
        <end position="111"/>
    </location>
</feature>
<sequence>MTFSKKLIGVCLLLCVFPKGAGGGPICTVSCIAAVGVGGLLLGTAILPLLGFTSTGIAAGSWAAGWMASFGGAVPAGSLFAALQSAGATASFSLSTYGGLMGFCTALCLPLP</sequence>
<accession>A0A9D4GWS6</accession>
<evidence type="ECO:0000256" key="3">
    <source>
        <dbReference type="ARBA" id="ARBA00022692"/>
    </source>
</evidence>
<evidence type="ECO:0000256" key="4">
    <source>
        <dbReference type="ARBA" id="ARBA00022989"/>
    </source>
</evidence>
<dbReference type="Gene3D" id="6.10.110.10">
    <property type="match status" value="1"/>
</dbReference>
<dbReference type="InterPro" id="IPR038213">
    <property type="entry name" value="IFI6/IFI27-like_sf"/>
</dbReference>
<evidence type="ECO:0000256" key="7">
    <source>
        <dbReference type="SAM" id="SignalP"/>
    </source>
</evidence>
<reference evidence="8" key="2">
    <citation type="submission" date="2020-11" db="EMBL/GenBank/DDBJ databases">
        <authorList>
            <person name="McCartney M.A."/>
            <person name="Auch B."/>
            <person name="Kono T."/>
            <person name="Mallez S."/>
            <person name="Becker A."/>
            <person name="Gohl D.M."/>
            <person name="Silverstein K.A.T."/>
            <person name="Koren S."/>
            <person name="Bechman K.B."/>
            <person name="Herman A."/>
            <person name="Abrahante J.E."/>
            <person name="Garbe J."/>
        </authorList>
    </citation>
    <scope>NUCLEOTIDE SEQUENCE</scope>
    <source>
        <strain evidence="8">Duluth1</strain>
        <tissue evidence="8">Whole animal</tissue>
    </source>
</reference>
<comment type="similarity">
    <text evidence="2">Belongs to the IFI6/IFI27 family.</text>
</comment>
<keyword evidence="9" id="KW-1185">Reference proteome</keyword>
<dbReference type="PANTHER" id="PTHR16932">
    <property type="entry name" value="INTERFERON ALPHA-INDUCIBLE PROTEIN 27"/>
    <property type="match status" value="1"/>
</dbReference>
<dbReference type="InterPro" id="IPR009311">
    <property type="entry name" value="IFI6/IFI27-like"/>
</dbReference>
<reference evidence="8" key="1">
    <citation type="journal article" date="2019" name="bioRxiv">
        <title>The Genome of the Zebra Mussel, Dreissena polymorpha: A Resource for Invasive Species Research.</title>
        <authorList>
            <person name="McCartney M.A."/>
            <person name="Auch B."/>
            <person name="Kono T."/>
            <person name="Mallez S."/>
            <person name="Zhang Y."/>
            <person name="Obille A."/>
            <person name="Becker A."/>
            <person name="Abrahante J.E."/>
            <person name="Garbe J."/>
            <person name="Badalamenti J.P."/>
            <person name="Herman A."/>
            <person name="Mangelson H."/>
            <person name="Liachko I."/>
            <person name="Sullivan S."/>
            <person name="Sone E.D."/>
            <person name="Koren S."/>
            <person name="Silverstein K.A.T."/>
            <person name="Beckman K.B."/>
            <person name="Gohl D.M."/>
        </authorList>
    </citation>
    <scope>NUCLEOTIDE SEQUENCE</scope>
    <source>
        <strain evidence="8">Duluth1</strain>
        <tissue evidence="8">Whole animal</tissue>
    </source>
</reference>
<feature type="signal peptide" evidence="7">
    <location>
        <begin position="1"/>
        <end position="23"/>
    </location>
</feature>
<evidence type="ECO:0000256" key="6">
    <source>
        <dbReference type="SAM" id="Phobius"/>
    </source>
</evidence>
<dbReference type="PANTHER" id="PTHR16932:SF18">
    <property type="entry name" value="INTERFERON, ALPHA-INDUCIBLE PROTEIN 27-LIKE 2"/>
    <property type="match status" value="1"/>
</dbReference>
<proteinExistence type="inferred from homology"/>
<dbReference type="OrthoDB" id="6132915at2759"/>
<keyword evidence="3 6" id="KW-0812">Transmembrane</keyword>
<dbReference type="Pfam" id="PF06140">
    <property type="entry name" value="Ifi-6-16"/>
    <property type="match status" value="1"/>
</dbReference>
<dbReference type="Proteomes" id="UP000828390">
    <property type="component" value="Unassembled WGS sequence"/>
</dbReference>
<feature type="transmembrane region" description="Helical" evidence="6">
    <location>
        <begin position="64"/>
        <end position="83"/>
    </location>
</feature>
<evidence type="ECO:0000313" key="8">
    <source>
        <dbReference type="EMBL" id="KAH3821342.1"/>
    </source>
</evidence>
<feature type="chain" id="PRO_5039128534" evidence="7">
    <location>
        <begin position="24"/>
        <end position="112"/>
    </location>
</feature>
<dbReference type="GO" id="GO:0016020">
    <property type="term" value="C:membrane"/>
    <property type="evidence" value="ECO:0007669"/>
    <property type="project" value="UniProtKB-SubCell"/>
</dbReference>
<comment type="subcellular location">
    <subcellularLocation>
        <location evidence="1">Membrane</location>
        <topology evidence="1">Multi-pass membrane protein</topology>
    </subcellularLocation>
</comment>